<dbReference type="AlphaFoldDB" id="A0A059KRF1"/>
<organism evidence="1 2">
    <name type="scientific">Sphaerotilus natans subsp. natans DSM 6575</name>
    <dbReference type="NCBI Taxonomy" id="1286631"/>
    <lineage>
        <taxon>Bacteria</taxon>
        <taxon>Pseudomonadati</taxon>
        <taxon>Pseudomonadota</taxon>
        <taxon>Betaproteobacteria</taxon>
        <taxon>Burkholderiales</taxon>
        <taxon>Sphaerotilaceae</taxon>
        <taxon>Sphaerotilus</taxon>
    </lineage>
</organism>
<dbReference type="STRING" id="34103.SAMN05421778_11825"/>
<proteinExistence type="predicted"/>
<gene>
    <name evidence="1" type="ORF">X805_06090</name>
</gene>
<reference evidence="1 2" key="1">
    <citation type="journal article" date="2014" name="FEMS Microbiol. Ecol.">
        <title>Sphaerotilus natans encrusted with nanoball-shaped Fe(III) oxide minerals formed by nitrate-reducing mixotrophic Fe(II) oxidation.</title>
        <authorList>
            <person name="Park S."/>
            <person name="Kim D.H."/>
            <person name="Lee J.H."/>
            <person name="Hur H.G."/>
        </authorList>
    </citation>
    <scope>NUCLEOTIDE SEQUENCE [LARGE SCALE GENOMIC DNA]</scope>
    <source>
        <strain evidence="1 2">DSM 6575</strain>
    </source>
</reference>
<dbReference type="EMBL" id="AZRA01000014">
    <property type="protein sequence ID" value="KDB53819.1"/>
    <property type="molecule type" value="Genomic_DNA"/>
</dbReference>
<sequence length="78" mass="8988">MNAQQYTTFPADPFALMMNPQDILAAVERSERLGRLQRRVCRPLDRPLIPHALTEIELFDRSIDAGMVPDEELPEDEH</sequence>
<dbReference type="RefSeq" id="WP_037478076.1">
    <property type="nucleotide sequence ID" value="NZ_AZRA01000014.1"/>
</dbReference>
<dbReference type="eggNOG" id="ENOG5033DS3">
    <property type="taxonomic scope" value="Bacteria"/>
</dbReference>
<evidence type="ECO:0000313" key="2">
    <source>
        <dbReference type="Proteomes" id="UP000026714"/>
    </source>
</evidence>
<dbReference type="Proteomes" id="UP000026714">
    <property type="component" value="Unassembled WGS sequence"/>
</dbReference>
<protein>
    <submittedName>
        <fullName evidence="1">Uncharacterized protein</fullName>
    </submittedName>
</protein>
<name>A0A059KRF1_9BURK</name>
<comment type="caution">
    <text evidence="1">The sequence shown here is derived from an EMBL/GenBank/DDBJ whole genome shotgun (WGS) entry which is preliminary data.</text>
</comment>
<evidence type="ECO:0000313" key="1">
    <source>
        <dbReference type="EMBL" id="KDB53819.1"/>
    </source>
</evidence>
<accession>A0A059KRF1</accession>
<keyword evidence="2" id="KW-1185">Reference proteome</keyword>